<dbReference type="InterPro" id="IPR049056">
    <property type="entry name" value="NAD_Glu_DH_HM3"/>
</dbReference>
<dbReference type="PANTHER" id="PTHR43403:SF1">
    <property type="entry name" value="NAD-SPECIFIC GLUTAMATE DEHYDROGENASE"/>
    <property type="match status" value="1"/>
</dbReference>
<comment type="caution">
    <text evidence="1">The sequence shown here is derived from an EMBL/GenBank/DDBJ whole genome shotgun (WGS) entry which is preliminary data.</text>
</comment>
<dbReference type="GO" id="GO:0004069">
    <property type="term" value="F:L-aspartate:2-oxoglutarate aminotransferase activity"/>
    <property type="evidence" value="ECO:0007669"/>
    <property type="project" value="InterPro"/>
</dbReference>
<sequence>MQNQDRSWNEELFGALQQTLGGEHAAALWRNYAAAFPFDYQALIAPQQAVRDLLNLERLSGPAAQTAELLEPANAADAYRLHFYGTRQRYLDEFIPVLENLNLRVLDQVQFVLGLERQTVYLKSFSVKPAATACAPLERVKPQLLATIQAVMAGWVENDGLNRLVTLTGMDWRDCDLLRTYRNYFLQLHNWASKATIQQALAANPAAAQGLFDYFEARFRPNPEWQDYAARDEQVLFPLRMQLLQTMAAVANIQHDRILRGLFNLIDATVRSNFHLRREAAEHFIAIKLNSLGVIDMPAPRPQYEIYVHAADMEGIHLRGGRVSRGGIRWSDRIDDFRTEILDLMQTQISKNALIIPTGAKGGFVVKPGAAGQDAKQAGQQAYRRLIRGLLDLTDNLQDGVVASPPQLVVHDDPDPYLVVAADKGTAKFSDIANAVAAEYRFWLGDAFASGGSHGYDHKALGITARGAWECVKRHFREMGKDIQTEVFSVVGIGSMDGDVFGNGMLLSPGIRLQAAFSGQHIFIDPNPPADQTAFNERKRLFELPGSSWQDYDRNLISAGGGVYSRSDKDIPVSPELKSWLGIRYRSIDGEALIQYLLKAPVELLWLGGIGTYVKAAAERHADVGDRGNDNVRVDAGELRALVVGEGANLGFTQAARIEYALRGGRINTDAVDNSAGVDTSDHEVNLKILLAGLHKQNLVDDCQTLFESLTEAVCADVLQDNIEQSLCLSLDQIRCQADPALFMQVAERLEAAGFLDRSVESFPEAKDVMARPGQALTRPELAVLMAAAKMFLVRQLQKRPEHLDAARYQPYLAAYFPAPLRERFGAHLATHPLAAEIKATVIANRIVNQAGSGFLALDDGENGGILGVVDAYLAFDQALAAEALRARLAAVGSELAAELRYQCLLQLEQALSGFCLWAAARQPAVVADADTVSLFRGLLAEYRRYQFADGEIPQAAKYEQAGMPAELAAEIGFVENLPNFLWLAGLVEESGRDFASIDRLLQSVDQTLAIRPLAQQLAQIPQRDYWVRSVCAALQADLRRFAGAWVKQMLAHGCSSCAEYVELKQLRPGLNRYRKIHAESRKLMSLNLLSYVVLVRALDAVLPARGNYSG</sequence>
<dbReference type="InterPro" id="IPR036291">
    <property type="entry name" value="NAD(P)-bd_dom_sf"/>
</dbReference>
<dbReference type="Gene3D" id="3.40.50.720">
    <property type="entry name" value="NAD(P)-binding Rossmann-like Domain"/>
    <property type="match status" value="1"/>
</dbReference>
<dbReference type="InterPro" id="IPR049058">
    <property type="entry name" value="NAD_Glu_DH_HM2"/>
</dbReference>
<dbReference type="InterPro" id="IPR007780">
    <property type="entry name" value="NAD_Glu_DH_bac"/>
</dbReference>
<evidence type="ECO:0000313" key="1">
    <source>
        <dbReference type="EMBL" id="OAI24726.1"/>
    </source>
</evidence>
<dbReference type="InterPro" id="IPR046346">
    <property type="entry name" value="Aminoacid_DH-like_N_sf"/>
</dbReference>
<dbReference type="AlphaFoldDB" id="A0A291ILZ7"/>
<dbReference type="RefSeq" id="WP_064028113.1">
    <property type="nucleotide sequence ID" value="NZ_CP023669.1"/>
</dbReference>
<accession>A0A291ILZ7</accession>
<dbReference type="SUPFAM" id="SSF53223">
    <property type="entry name" value="Aminoacid dehydrogenase-like, N-terminal domain"/>
    <property type="match status" value="1"/>
</dbReference>
<protein>
    <submittedName>
        <fullName evidence="1">NAD-glutamate dehydrogenase</fullName>
    </submittedName>
</protein>
<dbReference type="Proteomes" id="UP000077734">
    <property type="component" value="Unassembled WGS sequence"/>
</dbReference>
<dbReference type="Pfam" id="PF05088">
    <property type="entry name" value="Bac_GDH_CD"/>
    <property type="match status" value="1"/>
</dbReference>
<dbReference type="GO" id="GO:0004352">
    <property type="term" value="F:glutamate dehydrogenase (NAD+) activity"/>
    <property type="evidence" value="ECO:0007669"/>
    <property type="project" value="InterPro"/>
</dbReference>
<proteinExistence type="predicted"/>
<gene>
    <name evidence="1" type="ORF">A1356_15040</name>
</gene>
<evidence type="ECO:0000313" key="2">
    <source>
        <dbReference type="Proteomes" id="UP000077734"/>
    </source>
</evidence>
<dbReference type="Pfam" id="PF21078">
    <property type="entry name" value="GDH_HM3"/>
    <property type="match status" value="1"/>
</dbReference>
<reference evidence="1 2" key="1">
    <citation type="submission" date="2016-03" db="EMBL/GenBank/DDBJ databases">
        <authorList>
            <person name="Heylen K."/>
            <person name="De Vos P."/>
            <person name="Vekeman B."/>
        </authorList>
    </citation>
    <scope>NUCLEOTIDE SEQUENCE [LARGE SCALE GENOMIC DNA]</scope>
    <source>
        <strain evidence="1 2">R-49807</strain>
    </source>
</reference>
<dbReference type="KEGG" id="mko:MKLM6_3167"/>
<name>A0A291ILZ7_9GAMM</name>
<dbReference type="InterPro" id="IPR028971">
    <property type="entry name" value="NAD-GDH_cat"/>
</dbReference>
<organism evidence="1 2">
    <name type="scientific">Methylomonas koyamae</name>
    <dbReference type="NCBI Taxonomy" id="702114"/>
    <lineage>
        <taxon>Bacteria</taxon>
        <taxon>Pseudomonadati</taxon>
        <taxon>Pseudomonadota</taxon>
        <taxon>Gammaproteobacteria</taxon>
        <taxon>Methylococcales</taxon>
        <taxon>Methylococcaceae</taxon>
        <taxon>Methylomonas</taxon>
    </lineage>
</organism>
<dbReference type="InterPro" id="IPR048381">
    <property type="entry name" value="GDH_C"/>
</dbReference>
<dbReference type="Pfam" id="PF21074">
    <property type="entry name" value="GDH_C"/>
    <property type="match status" value="1"/>
</dbReference>
<dbReference type="Pfam" id="PF21079">
    <property type="entry name" value="GDH_HM2"/>
    <property type="match status" value="1"/>
</dbReference>
<dbReference type="GO" id="GO:0006538">
    <property type="term" value="P:L-glutamate catabolic process"/>
    <property type="evidence" value="ECO:0007669"/>
    <property type="project" value="InterPro"/>
</dbReference>
<dbReference type="EMBL" id="LUUL01000086">
    <property type="protein sequence ID" value="OAI24726.1"/>
    <property type="molecule type" value="Genomic_DNA"/>
</dbReference>
<dbReference type="PANTHER" id="PTHR43403">
    <property type="entry name" value="NAD-SPECIFIC GLUTAMATE DEHYDROGENASE"/>
    <property type="match status" value="1"/>
</dbReference>
<keyword evidence="2" id="KW-1185">Reference proteome</keyword>
<dbReference type="SUPFAM" id="SSF51735">
    <property type="entry name" value="NAD(P)-binding Rossmann-fold domains"/>
    <property type="match status" value="1"/>
</dbReference>